<dbReference type="EMBL" id="CP023344">
    <property type="protein sequence ID" value="ATC65537.1"/>
    <property type="molecule type" value="Genomic_DNA"/>
</dbReference>
<proteinExistence type="predicted"/>
<gene>
    <name evidence="1" type="ORF">CMV30_17155</name>
</gene>
<name>A0A290QBB2_9BACT</name>
<dbReference type="KEGG" id="vbh:CMV30_17155"/>
<evidence type="ECO:0000313" key="2">
    <source>
        <dbReference type="Proteomes" id="UP000217265"/>
    </source>
</evidence>
<reference evidence="1 2" key="1">
    <citation type="submission" date="2017-09" db="EMBL/GenBank/DDBJ databases">
        <title>Complete genome sequence of Verrucomicrobial strain HZ-65, isolated from freshwater.</title>
        <authorList>
            <person name="Choi A."/>
        </authorList>
    </citation>
    <scope>NUCLEOTIDE SEQUENCE [LARGE SCALE GENOMIC DNA]</scope>
    <source>
        <strain evidence="1 2">HZ-65</strain>
    </source>
</reference>
<accession>A0A290QBB2</accession>
<evidence type="ECO:0000313" key="1">
    <source>
        <dbReference type="EMBL" id="ATC65537.1"/>
    </source>
</evidence>
<dbReference type="Proteomes" id="UP000217265">
    <property type="component" value="Chromosome"/>
</dbReference>
<sequence>MRFQFPISLRQPSARASTHTPIPLYSALPNAASSKNPSANCNTHSAPQSPDCIVQATLLPLIPSIFLNQ</sequence>
<keyword evidence="2" id="KW-1185">Reference proteome</keyword>
<dbReference type="AlphaFoldDB" id="A0A290QBB2"/>
<protein>
    <submittedName>
        <fullName evidence="1">Uncharacterized protein</fullName>
    </submittedName>
</protein>
<organism evidence="1 2">
    <name type="scientific">Nibricoccus aquaticus</name>
    <dbReference type="NCBI Taxonomy" id="2576891"/>
    <lineage>
        <taxon>Bacteria</taxon>
        <taxon>Pseudomonadati</taxon>
        <taxon>Verrucomicrobiota</taxon>
        <taxon>Opitutia</taxon>
        <taxon>Opitutales</taxon>
        <taxon>Opitutaceae</taxon>
        <taxon>Nibricoccus</taxon>
    </lineage>
</organism>